<dbReference type="GO" id="GO:0004129">
    <property type="term" value="F:cytochrome-c oxidase activity"/>
    <property type="evidence" value="ECO:0007669"/>
    <property type="project" value="UniProtKB-EC"/>
</dbReference>
<evidence type="ECO:0000256" key="15">
    <source>
        <dbReference type="ARBA" id="ARBA00047816"/>
    </source>
</evidence>
<keyword evidence="11" id="KW-0186">Copper</keyword>
<dbReference type="RefSeq" id="WP_235864309.1">
    <property type="nucleotide sequence ID" value="NZ_JACHEJ010000009.1"/>
</dbReference>
<dbReference type="EC" id="7.1.1.9" evidence="3"/>
<evidence type="ECO:0000256" key="12">
    <source>
        <dbReference type="ARBA" id="ARBA00023136"/>
    </source>
</evidence>
<keyword evidence="4" id="KW-0813">Transport</keyword>
<evidence type="ECO:0000259" key="17">
    <source>
        <dbReference type="PROSITE" id="PS50857"/>
    </source>
</evidence>
<dbReference type="PANTHER" id="PTHR22888">
    <property type="entry name" value="CYTOCHROME C OXIDASE, SUBUNIT II"/>
    <property type="match status" value="1"/>
</dbReference>
<dbReference type="PROSITE" id="PS00078">
    <property type="entry name" value="COX2"/>
    <property type="match status" value="1"/>
</dbReference>
<comment type="subcellular location">
    <subcellularLocation>
        <location evidence="1">Membrane</location>
        <topology evidence="1">Multi-pass membrane protein</topology>
    </subcellularLocation>
</comment>
<dbReference type="InterPro" id="IPR045187">
    <property type="entry name" value="CcO_II"/>
</dbReference>
<reference evidence="18 19" key="1">
    <citation type="submission" date="2020-08" db="EMBL/GenBank/DDBJ databases">
        <title>Genomic Encyclopedia of Type Strains, Phase IV (KMG-IV): sequencing the most valuable type-strain genomes for metagenomic binning, comparative biology and taxonomic classification.</title>
        <authorList>
            <person name="Goeker M."/>
        </authorList>
    </citation>
    <scope>NUCLEOTIDE SEQUENCE [LARGE SCALE GENOMIC DNA]</scope>
    <source>
        <strain evidence="18 19">DSM 102134</strain>
    </source>
</reference>
<evidence type="ECO:0000256" key="9">
    <source>
        <dbReference type="ARBA" id="ARBA00022982"/>
    </source>
</evidence>
<dbReference type="InterPro" id="IPR001505">
    <property type="entry name" value="Copper_CuA"/>
</dbReference>
<protein>
    <recommendedName>
        <fullName evidence="3">cytochrome-c oxidase</fullName>
        <ecNumber evidence="3">7.1.1.9</ecNumber>
    </recommendedName>
    <alternativeName>
        <fullName evidence="14">Cytochrome aa3 subunit 2</fullName>
    </alternativeName>
</protein>
<sequence>MGLAAFVALSGCTGDLSALDPAGPSAASIARLWWVMLIASILLFILVVGLFLATVFVPKFGRRFSPRFWIVGGGLVLPLPILFALTFYAFWQGEYLLRGGTDHTGDTIRIEAKATRWAWNFRYPEHFQAAVTEGVLHIPAGVTVELAVTSDDVIHSLWIPRLGGKIDAVPGHTTYLRLKADRPGRFAGQCAEYCGAGHAGMRFLVQAHAETDYAAALAQEEIR</sequence>
<evidence type="ECO:0000313" key="19">
    <source>
        <dbReference type="Proteomes" id="UP000535501"/>
    </source>
</evidence>
<evidence type="ECO:0000256" key="10">
    <source>
        <dbReference type="ARBA" id="ARBA00022989"/>
    </source>
</evidence>
<dbReference type="PROSITE" id="PS50857">
    <property type="entry name" value="COX2_CUA"/>
    <property type="match status" value="1"/>
</dbReference>
<evidence type="ECO:0000313" key="18">
    <source>
        <dbReference type="EMBL" id="MBB6181284.1"/>
    </source>
</evidence>
<evidence type="ECO:0000256" key="11">
    <source>
        <dbReference type="ARBA" id="ARBA00023008"/>
    </source>
</evidence>
<dbReference type="Proteomes" id="UP000535501">
    <property type="component" value="Unassembled WGS sequence"/>
</dbReference>
<evidence type="ECO:0000256" key="3">
    <source>
        <dbReference type="ARBA" id="ARBA00012949"/>
    </source>
</evidence>
<name>A0A7W9YZJ3_9HYPH</name>
<dbReference type="GO" id="GO:0016020">
    <property type="term" value="C:membrane"/>
    <property type="evidence" value="ECO:0007669"/>
    <property type="project" value="UniProtKB-SubCell"/>
</dbReference>
<evidence type="ECO:0000256" key="1">
    <source>
        <dbReference type="ARBA" id="ARBA00004141"/>
    </source>
</evidence>
<evidence type="ECO:0000256" key="5">
    <source>
        <dbReference type="ARBA" id="ARBA00022660"/>
    </source>
</evidence>
<dbReference type="EMBL" id="JACHEJ010000009">
    <property type="protein sequence ID" value="MBB6181284.1"/>
    <property type="molecule type" value="Genomic_DNA"/>
</dbReference>
<feature type="domain" description="Cytochrome oxidase subunit II copper A binding" evidence="17">
    <location>
        <begin position="105"/>
        <end position="219"/>
    </location>
</feature>
<comment type="similarity">
    <text evidence="2">Belongs to the cytochrome c oxidase subunit 2 family.</text>
</comment>
<dbReference type="InterPro" id="IPR002429">
    <property type="entry name" value="CcO_II-like_C"/>
</dbReference>
<gene>
    <name evidence="18" type="ORF">HNQ75_003271</name>
</gene>
<keyword evidence="5" id="KW-0679">Respiratory chain</keyword>
<dbReference type="SUPFAM" id="SSF49503">
    <property type="entry name" value="Cupredoxins"/>
    <property type="match status" value="1"/>
</dbReference>
<keyword evidence="12 16" id="KW-0472">Membrane</keyword>
<evidence type="ECO:0000256" key="4">
    <source>
        <dbReference type="ARBA" id="ARBA00022448"/>
    </source>
</evidence>
<dbReference type="GO" id="GO:0005507">
    <property type="term" value="F:copper ion binding"/>
    <property type="evidence" value="ECO:0007669"/>
    <property type="project" value="InterPro"/>
</dbReference>
<dbReference type="InterPro" id="IPR008972">
    <property type="entry name" value="Cupredoxin"/>
</dbReference>
<evidence type="ECO:0000256" key="14">
    <source>
        <dbReference type="ARBA" id="ARBA00031399"/>
    </source>
</evidence>
<accession>A0A7W9YZJ3</accession>
<evidence type="ECO:0000256" key="16">
    <source>
        <dbReference type="SAM" id="Phobius"/>
    </source>
</evidence>
<comment type="function">
    <text evidence="13">Subunits I and II form the functional core of the enzyme complex. Electrons originating in cytochrome c are transferred via heme a and Cu(A) to the binuclear center formed by heme a3 and Cu(B).</text>
</comment>
<organism evidence="18 19">
    <name type="scientific">Pseudorhizobium flavum</name>
    <dbReference type="NCBI Taxonomy" id="1335061"/>
    <lineage>
        <taxon>Bacteria</taxon>
        <taxon>Pseudomonadati</taxon>
        <taxon>Pseudomonadota</taxon>
        <taxon>Alphaproteobacteria</taxon>
        <taxon>Hyphomicrobiales</taxon>
        <taxon>Rhizobiaceae</taxon>
        <taxon>Rhizobium/Agrobacterium group</taxon>
        <taxon>Pseudorhizobium</taxon>
    </lineage>
</organism>
<dbReference type="InterPro" id="IPR014222">
    <property type="entry name" value="Cyt_c_oxidase_su2"/>
</dbReference>
<keyword evidence="6 16" id="KW-0812">Transmembrane</keyword>
<dbReference type="InterPro" id="IPR036257">
    <property type="entry name" value="Cyt_c_oxidase_su2_TM_sf"/>
</dbReference>
<keyword evidence="9" id="KW-0249">Electron transport</keyword>
<dbReference type="SUPFAM" id="SSF81464">
    <property type="entry name" value="Cytochrome c oxidase subunit II-like, transmembrane region"/>
    <property type="match status" value="1"/>
</dbReference>
<evidence type="ECO:0000256" key="13">
    <source>
        <dbReference type="ARBA" id="ARBA00024688"/>
    </source>
</evidence>
<evidence type="ECO:0000256" key="7">
    <source>
        <dbReference type="ARBA" id="ARBA00022723"/>
    </source>
</evidence>
<dbReference type="Gene3D" id="2.60.40.420">
    <property type="entry name" value="Cupredoxins - blue copper proteins"/>
    <property type="match status" value="1"/>
</dbReference>
<keyword evidence="19" id="KW-1185">Reference proteome</keyword>
<evidence type="ECO:0000256" key="6">
    <source>
        <dbReference type="ARBA" id="ARBA00022692"/>
    </source>
</evidence>
<comment type="catalytic activity">
    <reaction evidence="15">
        <text>4 Fe(II)-[cytochrome c] + O2 + 8 H(+)(in) = 4 Fe(III)-[cytochrome c] + 2 H2O + 4 H(+)(out)</text>
        <dbReference type="Rhea" id="RHEA:11436"/>
        <dbReference type="Rhea" id="RHEA-COMP:10350"/>
        <dbReference type="Rhea" id="RHEA-COMP:14399"/>
        <dbReference type="ChEBI" id="CHEBI:15377"/>
        <dbReference type="ChEBI" id="CHEBI:15378"/>
        <dbReference type="ChEBI" id="CHEBI:15379"/>
        <dbReference type="ChEBI" id="CHEBI:29033"/>
        <dbReference type="ChEBI" id="CHEBI:29034"/>
        <dbReference type="EC" id="7.1.1.9"/>
    </reaction>
</comment>
<dbReference type="Pfam" id="PF00116">
    <property type="entry name" value="COX2"/>
    <property type="match status" value="1"/>
</dbReference>
<evidence type="ECO:0000256" key="8">
    <source>
        <dbReference type="ARBA" id="ARBA00022967"/>
    </source>
</evidence>
<dbReference type="GO" id="GO:0016491">
    <property type="term" value="F:oxidoreductase activity"/>
    <property type="evidence" value="ECO:0007669"/>
    <property type="project" value="InterPro"/>
</dbReference>
<dbReference type="GO" id="GO:0042773">
    <property type="term" value="P:ATP synthesis coupled electron transport"/>
    <property type="evidence" value="ECO:0007669"/>
    <property type="project" value="TreeGrafter"/>
</dbReference>
<keyword evidence="8" id="KW-1278">Translocase</keyword>
<keyword evidence="7" id="KW-0479">Metal-binding</keyword>
<dbReference type="PANTHER" id="PTHR22888:SF9">
    <property type="entry name" value="CYTOCHROME C OXIDASE SUBUNIT 2"/>
    <property type="match status" value="1"/>
</dbReference>
<proteinExistence type="inferred from homology"/>
<dbReference type="AlphaFoldDB" id="A0A7W9YZJ3"/>
<comment type="caution">
    <text evidence="18">The sequence shown here is derived from an EMBL/GenBank/DDBJ whole genome shotgun (WGS) entry which is preliminary data.</text>
</comment>
<evidence type="ECO:0000256" key="2">
    <source>
        <dbReference type="ARBA" id="ARBA00007866"/>
    </source>
</evidence>
<dbReference type="NCBIfam" id="TIGR02866">
    <property type="entry name" value="CoxB"/>
    <property type="match status" value="1"/>
</dbReference>
<feature type="transmembrane region" description="Helical" evidence="16">
    <location>
        <begin position="68"/>
        <end position="91"/>
    </location>
</feature>
<keyword evidence="10 16" id="KW-1133">Transmembrane helix</keyword>
<feature type="transmembrane region" description="Helical" evidence="16">
    <location>
        <begin position="34"/>
        <end position="56"/>
    </location>
</feature>